<keyword evidence="1" id="KW-0472">Membrane</keyword>
<dbReference type="AlphaFoldDB" id="A0A6M4ITA7"/>
<keyword evidence="3" id="KW-1185">Reference proteome</keyword>
<proteinExistence type="predicted"/>
<evidence type="ECO:0000313" key="2">
    <source>
        <dbReference type="EMBL" id="QJR35481.1"/>
    </source>
</evidence>
<dbReference type="Proteomes" id="UP000500938">
    <property type="component" value="Chromosome"/>
</dbReference>
<dbReference type="EMBL" id="CP053085">
    <property type="protein sequence ID" value="QJR35481.1"/>
    <property type="molecule type" value="Genomic_DNA"/>
</dbReference>
<keyword evidence="1" id="KW-0812">Transmembrane</keyword>
<name>A0A6M4ITA7_9BACT</name>
<evidence type="ECO:0000313" key="3">
    <source>
        <dbReference type="Proteomes" id="UP000500938"/>
    </source>
</evidence>
<sequence length="113" mass="12641">MPDQSDLPMHFEPRPGDPTPRRIRRIGRLVAVFALAVMFIAMLWVFTGIPTPVATAMDDALWAPCPAQYLAARTAVDSGLADGYVLRPRTRFERAITCGSERRRRAAKRALVF</sequence>
<dbReference type="RefSeq" id="WP_171224911.1">
    <property type="nucleotide sequence ID" value="NZ_CP053085.1"/>
</dbReference>
<protein>
    <submittedName>
        <fullName evidence="2">Uncharacterized protein</fullName>
    </submittedName>
</protein>
<reference evidence="2 3" key="1">
    <citation type="submission" date="2020-05" db="EMBL/GenBank/DDBJ databases">
        <title>Complete genome sequence of Gemmatimonas greenlandica TET16.</title>
        <authorList>
            <person name="Zeng Y."/>
        </authorList>
    </citation>
    <scope>NUCLEOTIDE SEQUENCE [LARGE SCALE GENOMIC DNA]</scope>
    <source>
        <strain evidence="2 3">TET16</strain>
    </source>
</reference>
<keyword evidence="1" id="KW-1133">Transmembrane helix</keyword>
<evidence type="ECO:0000256" key="1">
    <source>
        <dbReference type="SAM" id="Phobius"/>
    </source>
</evidence>
<feature type="transmembrane region" description="Helical" evidence="1">
    <location>
        <begin position="29"/>
        <end position="47"/>
    </location>
</feature>
<accession>A0A6M4ITA7</accession>
<gene>
    <name evidence="2" type="ORF">HKW67_08160</name>
</gene>
<organism evidence="2 3">
    <name type="scientific">Gemmatimonas groenlandica</name>
    <dbReference type="NCBI Taxonomy" id="2732249"/>
    <lineage>
        <taxon>Bacteria</taxon>
        <taxon>Pseudomonadati</taxon>
        <taxon>Gemmatimonadota</taxon>
        <taxon>Gemmatimonadia</taxon>
        <taxon>Gemmatimonadales</taxon>
        <taxon>Gemmatimonadaceae</taxon>
        <taxon>Gemmatimonas</taxon>
    </lineage>
</organism>
<dbReference type="KEGG" id="ggr:HKW67_08160"/>